<dbReference type="Pfam" id="PF03358">
    <property type="entry name" value="FMN_red"/>
    <property type="match status" value="1"/>
</dbReference>
<proteinExistence type="predicted"/>
<comment type="caution">
    <text evidence="2">The sequence shown here is derived from an EMBL/GenBank/DDBJ whole genome shotgun (WGS) entry which is preliminary data.</text>
</comment>
<sequence length="193" mass="21101">MHTSLRIGLIQGSIRDGRFNDTITNWAAKRLRQQGFDVRIIDPRDPALLPLQVGDPAAEARLCEALDGMDGFVVVTPEYNHAAPGPLKSLIDAAKAEWEARPVGLISYGGISGGLRAAETLRPVFAELHAMTLRDTVSFAMPFNKFDENGELKDPADAKRADAAMVTFGNSLAWWAQALQTARNERPYGRRAA</sequence>
<dbReference type="RefSeq" id="WP_265961211.1">
    <property type="nucleotide sequence ID" value="NZ_JAPEVI010000002.1"/>
</dbReference>
<protein>
    <submittedName>
        <fullName evidence="2">NAD(P)H-dependent oxidoreductase</fullName>
    </submittedName>
</protein>
<dbReference type="PANTHER" id="PTHR30543">
    <property type="entry name" value="CHROMATE REDUCTASE"/>
    <property type="match status" value="1"/>
</dbReference>
<evidence type="ECO:0000313" key="2">
    <source>
        <dbReference type="EMBL" id="MCX2721515.1"/>
    </source>
</evidence>
<dbReference type="InterPro" id="IPR050712">
    <property type="entry name" value="NAD(P)H-dep_reductase"/>
</dbReference>
<name>A0ABT3QX45_9HYPH</name>
<evidence type="ECO:0000259" key="1">
    <source>
        <dbReference type="Pfam" id="PF03358"/>
    </source>
</evidence>
<reference evidence="2 3" key="1">
    <citation type="journal article" date="2016" name="Int. J. Syst. Evol. Microbiol.">
        <title>Labrenzia salina sp. nov., isolated from the rhizosphere of the halophyte Arthrocnemum macrostachyum.</title>
        <authorList>
            <person name="Camacho M."/>
            <person name="Redondo-Gomez S."/>
            <person name="Rodriguez-Llorente I."/>
            <person name="Rohde M."/>
            <person name="Sproer C."/>
            <person name="Schumann P."/>
            <person name="Klenk H.P."/>
            <person name="Montero-Calasanz M.D.C."/>
        </authorList>
    </citation>
    <scope>NUCLEOTIDE SEQUENCE [LARGE SCALE GENOMIC DNA]</scope>
    <source>
        <strain evidence="2 3">DSM 29163</strain>
    </source>
</reference>
<keyword evidence="3" id="KW-1185">Reference proteome</keyword>
<dbReference type="PANTHER" id="PTHR30543:SF21">
    <property type="entry name" value="NAD(P)H-DEPENDENT FMN REDUCTASE LOT6"/>
    <property type="match status" value="1"/>
</dbReference>
<dbReference type="EMBL" id="JAPEVI010000002">
    <property type="protein sequence ID" value="MCX2721515.1"/>
    <property type="molecule type" value="Genomic_DNA"/>
</dbReference>
<dbReference type="Gene3D" id="3.40.50.360">
    <property type="match status" value="1"/>
</dbReference>
<dbReference type="InterPro" id="IPR005025">
    <property type="entry name" value="FMN_Rdtase-like_dom"/>
</dbReference>
<organism evidence="2 3">
    <name type="scientific">Roseibium salinum</name>
    <dbReference type="NCBI Taxonomy" id="1604349"/>
    <lineage>
        <taxon>Bacteria</taxon>
        <taxon>Pseudomonadati</taxon>
        <taxon>Pseudomonadota</taxon>
        <taxon>Alphaproteobacteria</taxon>
        <taxon>Hyphomicrobiales</taxon>
        <taxon>Stappiaceae</taxon>
        <taxon>Roseibium</taxon>
    </lineage>
</organism>
<accession>A0ABT3QX45</accession>
<gene>
    <name evidence="2" type="ORF">ON753_03715</name>
</gene>
<feature type="domain" description="NADPH-dependent FMN reductase-like" evidence="1">
    <location>
        <begin position="6"/>
        <end position="140"/>
    </location>
</feature>
<dbReference type="Proteomes" id="UP001300261">
    <property type="component" value="Unassembled WGS sequence"/>
</dbReference>
<dbReference type="SUPFAM" id="SSF52218">
    <property type="entry name" value="Flavoproteins"/>
    <property type="match status" value="1"/>
</dbReference>
<evidence type="ECO:0000313" key="3">
    <source>
        <dbReference type="Proteomes" id="UP001300261"/>
    </source>
</evidence>
<dbReference type="InterPro" id="IPR029039">
    <property type="entry name" value="Flavoprotein-like_sf"/>
</dbReference>